<evidence type="ECO:0000313" key="3">
    <source>
        <dbReference type="EMBL" id="KQK75745.1"/>
    </source>
</evidence>
<feature type="compositionally biased region" description="Basic and acidic residues" evidence="1">
    <location>
        <begin position="44"/>
        <end position="56"/>
    </location>
</feature>
<sequence>MDMTVDLYLAIPLLFTVLVLVLASMFVKLWGAEGKLPQEPPGAEPDRESCPGDHEAGRKWLPVQEVRVVEEGKEAATEQREEVVEKPRFVRTDYFLENKYALGEIRSPITRAKELERI</sequence>
<feature type="transmembrane region" description="Helical" evidence="2">
    <location>
        <begin position="6"/>
        <end position="27"/>
    </location>
</feature>
<dbReference type="OrthoDB" id="5983600at2759"/>
<evidence type="ECO:0000256" key="2">
    <source>
        <dbReference type="SAM" id="Phobius"/>
    </source>
</evidence>
<keyword evidence="2" id="KW-0812">Transmembrane</keyword>
<evidence type="ECO:0000313" key="4">
    <source>
        <dbReference type="Proteomes" id="UP000051836"/>
    </source>
</evidence>
<protein>
    <recommendedName>
        <fullName evidence="5">Matrix-remodeling-associated protein 7</fullName>
    </recommendedName>
</protein>
<gene>
    <name evidence="3" type="ORF">AAES_141554</name>
</gene>
<reference evidence="3 4" key="1">
    <citation type="submission" date="2015-10" db="EMBL/GenBank/DDBJ databases">
        <authorList>
            <person name="Gilbert D.G."/>
        </authorList>
    </citation>
    <scope>NUCLEOTIDE SEQUENCE [LARGE SCALE GENOMIC DNA]</scope>
    <source>
        <strain evidence="3">FVVF132</strain>
    </source>
</reference>
<accession>A0A0Q3QRL6</accession>
<dbReference type="Proteomes" id="UP000051836">
    <property type="component" value="Unassembled WGS sequence"/>
</dbReference>
<dbReference type="AlphaFoldDB" id="A0A0Q3QRL6"/>
<feature type="region of interest" description="Disordered" evidence="1">
    <location>
        <begin position="34"/>
        <end position="56"/>
    </location>
</feature>
<keyword evidence="2" id="KW-0472">Membrane</keyword>
<name>A0A0Q3QRL6_AMAAE</name>
<dbReference type="EMBL" id="LMAW01002904">
    <property type="protein sequence ID" value="KQK75745.1"/>
    <property type="molecule type" value="Genomic_DNA"/>
</dbReference>
<evidence type="ECO:0000256" key="1">
    <source>
        <dbReference type="SAM" id="MobiDB-lite"/>
    </source>
</evidence>
<proteinExistence type="predicted"/>
<evidence type="ECO:0008006" key="5">
    <source>
        <dbReference type="Google" id="ProtNLM"/>
    </source>
</evidence>
<comment type="caution">
    <text evidence="3">The sequence shown here is derived from an EMBL/GenBank/DDBJ whole genome shotgun (WGS) entry which is preliminary data.</text>
</comment>
<keyword evidence="4" id="KW-1185">Reference proteome</keyword>
<keyword evidence="2" id="KW-1133">Transmembrane helix</keyword>
<organism evidence="3 4">
    <name type="scientific">Amazona aestiva</name>
    <name type="common">Blue-fronted Amazon parrot</name>
    <dbReference type="NCBI Taxonomy" id="12930"/>
    <lineage>
        <taxon>Eukaryota</taxon>
        <taxon>Metazoa</taxon>
        <taxon>Chordata</taxon>
        <taxon>Craniata</taxon>
        <taxon>Vertebrata</taxon>
        <taxon>Euteleostomi</taxon>
        <taxon>Archelosauria</taxon>
        <taxon>Archosauria</taxon>
        <taxon>Dinosauria</taxon>
        <taxon>Saurischia</taxon>
        <taxon>Theropoda</taxon>
        <taxon>Coelurosauria</taxon>
        <taxon>Aves</taxon>
        <taxon>Neognathae</taxon>
        <taxon>Neoaves</taxon>
        <taxon>Telluraves</taxon>
        <taxon>Australaves</taxon>
        <taxon>Psittaciformes</taxon>
        <taxon>Psittacidae</taxon>
        <taxon>Amazona</taxon>
    </lineage>
</organism>